<dbReference type="Proteomes" id="UP000265520">
    <property type="component" value="Unassembled WGS sequence"/>
</dbReference>
<sequence>MSEEDNLLLVLDFKEEEIKEAVWDCEDSKSPGPDGVTFDFLKEFWEEVKGDFFRFISEFRENGRIV</sequence>
<dbReference type="AlphaFoldDB" id="A0A392V2X3"/>
<keyword evidence="2" id="KW-1185">Reference proteome</keyword>
<accession>A0A392V2X3</accession>
<reference evidence="1 2" key="1">
    <citation type="journal article" date="2018" name="Front. Plant Sci.">
        <title>Red Clover (Trifolium pratense) and Zigzag Clover (T. medium) - A Picture of Genomic Similarities and Differences.</title>
        <authorList>
            <person name="Dluhosova J."/>
            <person name="Istvanek J."/>
            <person name="Nedelnik J."/>
            <person name="Repkova J."/>
        </authorList>
    </citation>
    <scope>NUCLEOTIDE SEQUENCE [LARGE SCALE GENOMIC DNA]</scope>
    <source>
        <strain evidence="2">cv. 10/8</strain>
        <tissue evidence="1">Leaf</tissue>
    </source>
</reference>
<evidence type="ECO:0008006" key="3">
    <source>
        <dbReference type="Google" id="ProtNLM"/>
    </source>
</evidence>
<proteinExistence type="predicted"/>
<comment type="caution">
    <text evidence="1">The sequence shown here is derived from an EMBL/GenBank/DDBJ whole genome shotgun (WGS) entry which is preliminary data.</text>
</comment>
<protein>
    <recommendedName>
        <fullName evidence="3">Cysteine-rich receptor-like protein kinase</fullName>
    </recommendedName>
</protein>
<evidence type="ECO:0000313" key="2">
    <source>
        <dbReference type="Proteomes" id="UP000265520"/>
    </source>
</evidence>
<evidence type="ECO:0000313" key="1">
    <source>
        <dbReference type="EMBL" id="MCI81305.1"/>
    </source>
</evidence>
<organism evidence="1 2">
    <name type="scientific">Trifolium medium</name>
    <dbReference type="NCBI Taxonomy" id="97028"/>
    <lineage>
        <taxon>Eukaryota</taxon>
        <taxon>Viridiplantae</taxon>
        <taxon>Streptophyta</taxon>
        <taxon>Embryophyta</taxon>
        <taxon>Tracheophyta</taxon>
        <taxon>Spermatophyta</taxon>
        <taxon>Magnoliopsida</taxon>
        <taxon>eudicotyledons</taxon>
        <taxon>Gunneridae</taxon>
        <taxon>Pentapetalae</taxon>
        <taxon>rosids</taxon>
        <taxon>fabids</taxon>
        <taxon>Fabales</taxon>
        <taxon>Fabaceae</taxon>
        <taxon>Papilionoideae</taxon>
        <taxon>50 kb inversion clade</taxon>
        <taxon>NPAAA clade</taxon>
        <taxon>Hologalegina</taxon>
        <taxon>IRL clade</taxon>
        <taxon>Trifolieae</taxon>
        <taxon>Trifolium</taxon>
    </lineage>
</organism>
<feature type="non-terminal residue" evidence="1">
    <location>
        <position position="66"/>
    </location>
</feature>
<name>A0A392V2X3_9FABA</name>
<dbReference type="EMBL" id="LXQA011015739">
    <property type="protein sequence ID" value="MCI81305.1"/>
    <property type="molecule type" value="Genomic_DNA"/>
</dbReference>